<dbReference type="Pfam" id="PF00931">
    <property type="entry name" value="NB-ARC"/>
    <property type="match status" value="1"/>
</dbReference>
<dbReference type="FunFam" id="1.10.10.10:FF:000322">
    <property type="entry name" value="Probable disease resistance protein At1g63360"/>
    <property type="match status" value="1"/>
</dbReference>
<dbReference type="InterPro" id="IPR044974">
    <property type="entry name" value="Disease_R_plants"/>
</dbReference>
<dbReference type="Gene3D" id="3.40.50.300">
    <property type="entry name" value="P-loop containing nucleotide triphosphate hydrolases"/>
    <property type="match status" value="1"/>
</dbReference>
<keyword evidence="4" id="KW-0547">Nucleotide-binding</keyword>
<evidence type="ECO:0000256" key="5">
    <source>
        <dbReference type="ARBA" id="ARBA00022821"/>
    </source>
</evidence>
<dbReference type="EMBL" id="CP144754">
    <property type="protein sequence ID" value="WVZ96528.1"/>
    <property type="molecule type" value="Genomic_DNA"/>
</dbReference>
<dbReference type="InterPro" id="IPR032675">
    <property type="entry name" value="LRR_dom_sf"/>
</dbReference>
<dbReference type="PRINTS" id="PR00364">
    <property type="entry name" value="DISEASERSIST"/>
</dbReference>
<dbReference type="AlphaFoldDB" id="A0AAQ3UPY6"/>
<dbReference type="Pfam" id="PF23598">
    <property type="entry name" value="LRR_14"/>
    <property type="match status" value="1"/>
</dbReference>
<dbReference type="FunFam" id="3.40.50.300:FF:001091">
    <property type="entry name" value="Probable disease resistance protein At1g61300"/>
    <property type="match status" value="1"/>
</dbReference>
<dbReference type="Gene3D" id="1.20.5.4130">
    <property type="match status" value="1"/>
</dbReference>
<dbReference type="SUPFAM" id="SSF52540">
    <property type="entry name" value="P-loop containing nucleoside triphosphate hydrolases"/>
    <property type="match status" value="1"/>
</dbReference>
<evidence type="ECO:0000259" key="8">
    <source>
        <dbReference type="Pfam" id="PF18052"/>
    </source>
</evidence>
<keyword evidence="2" id="KW-0433">Leucine-rich repeat</keyword>
<evidence type="ECO:0000259" key="9">
    <source>
        <dbReference type="Pfam" id="PF23559"/>
    </source>
</evidence>
<feature type="domain" description="Disease resistance protein winged helix" evidence="9">
    <location>
        <begin position="442"/>
        <end position="520"/>
    </location>
</feature>
<dbReference type="InterPro" id="IPR036388">
    <property type="entry name" value="WH-like_DNA-bd_sf"/>
</dbReference>
<sequence>MQEPPTELATMATGAIASLLPKLFKLLKQEYGLQKGVREKIESLSRELEVAQALLRKVGDVPWEQVDELVRLWARDVREASYAMEDIVDTFLVHVDGPESSTEPDPHVIRRLRKKMGKLFKKSKARRKIAIMIQDMNNKLKEVEARHDKGTVHKIAERLVAATTIDPRLVNLYKKVTELVGIEGPRNELMDKLSIRGDDGVIDKKMKVVSVVGVGGLGKTTLAKAVYDHLKPRFEYAAFVSVGQNPDVKKVLKNILTDIDKGKYMLWNTMDLAVQQLVDELKEFVKEKRYLIVIDDIWDKKPWKLIRCAFQESDCGSRVIITTRINEVAECANEVYKIQPLSPENSEKLLYARIQGVQKYFDSPSTQACSKILKKCRGVPLAIITIASLLASKPSEYWFEVYSSIGFGHGDNEDVDNTRQILSYSYYDLPSHLKPCLLYLSIFPEDSMIEKNGLIWTWVAEGFIIISKDQEAEGVGLFELGERYFYDLINRSMIQPQESNQDYEGYVNACSVHDMVLDLINSISSNEHFVTVLRGNEKLPRSIVRRLALQKADVHISGGQVANNNITVEKVRSLIADGCKFHVPSWSHLPVLRVLDMTNSDVKEDCDEGLLDGLGSLLRLRYLRVEDDSRECITELPKEVRYLKFLQTLNLSRSYGIKELPEEVGLLTQLVCLRLSFDLPAGVIGKLTSLQELKISWPHSATTMQFGKELGSLRELRVLYCCIEDDTESVTRALLESLGNLHNIRELTIANPCWRGMSHAGGFINCQHLRFLGLYSPRFSALPPWIKPSLAPNLSFLAVKLLVVNEQDMETLARLPELRSLRLFSEGDTKLVIVNIMIHTEGVAYFPKLRSLKIQGASILFHLPGSECNNSRIASTVMPSLESLDIEVHVRYLIKEHGFENLGRTSLQRVTAKVHCGGARVEQVVETQAALRHTAAVHPKHPTLRTILYDKNDMVSPYQELPH</sequence>
<evidence type="ECO:0000313" key="12">
    <source>
        <dbReference type="Proteomes" id="UP001341281"/>
    </source>
</evidence>
<dbReference type="GO" id="GO:0009626">
    <property type="term" value="P:plant-type hypersensitive response"/>
    <property type="evidence" value="ECO:0007669"/>
    <property type="project" value="UniProtKB-ARBA"/>
</dbReference>
<dbReference type="InterPro" id="IPR041118">
    <property type="entry name" value="Rx_N"/>
</dbReference>
<dbReference type="InterPro" id="IPR042197">
    <property type="entry name" value="Apaf_helical"/>
</dbReference>
<dbReference type="InterPro" id="IPR038005">
    <property type="entry name" value="RX-like_CC"/>
</dbReference>
<dbReference type="PANTHER" id="PTHR23155:SF1181">
    <property type="entry name" value="OS08G0170200 PROTEIN"/>
    <property type="match status" value="1"/>
</dbReference>
<dbReference type="Pfam" id="PF18052">
    <property type="entry name" value="Rx_N"/>
    <property type="match status" value="1"/>
</dbReference>
<dbReference type="CDD" id="cd14798">
    <property type="entry name" value="RX-CC_like"/>
    <property type="match status" value="1"/>
</dbReference>
<dbReference type="Pfam" id="PF23559">
    <property type="entry name" value="WHD_DRP"/>
    <property type="match status" value="1"/>
</dbReference>
<evidence type="ECO:0000313" key="11">
    <source>
        <dbReference type="EMBL" id="WVZ96528.1"/>
    </source>
</evidence>
<dbReference type="Gene3D" id="1.10.8.430">
    <property type="entry name" value="Helical domain of apoptotic protease-activating factors"/>
    <property type="match status" value="1"/>
</dbReference>
<dbReference type="Gene3D" id="1.10.10.10">
    <property type="entry name" value="Winged helix-like DNA-binding domain superfamily/Winged helix DNA-binding domain"/>
    <property type="match status" value="1"/>
</dbReference>
<keyword evidence="6" id="KW-0175">Coiled coil</keyword>
<keyword evidence="3" id="KW-0677">Repeat</keyword>
<organism evidence="11 12">
    <name type="scientific">Paspalum notatum var. saurae</name>
    <dbReference type="NCBI Taxonomy" id="547442"/>
    <lineage>
        <taxon>Eukaryota</taxon>
        <taxon>Viridiplantae</taxon>
        <taxon>Streptophyta</taxon>
        <taxon>Embryophyta</taxon>
        <taxon>Tracheophyta</taxon>
        <taxon>Spermatophyta</taxon>
        <taxon>Magnoliopsida</taxon>
        <taxon>Liliopsida</taxon>
        <taxon>Poales</taxon>
        <taxon>Poaceae</taxon>
        <taxon>PACMAD clade</taxon>
        <taxon>Panicoideae</taxon>
        <taxon>Andropogonodae</taxon>
        <taxon>Paspaleae</taxon>
        <taxon>Paspalinae</taxon>
        <taxon>Paspalum</taxon>
    </lineage>
</organism>
<evidence type="ECO:0000256" key="2">
    <source>
        <dbReference type="ARBA" id="ARBA00022614"/>
    </source>
</evidence>
<evidence type="ECO:0000256" key="4">
    <source>
        <dbReference type="ARBA" id="ARBA00022741"/>
    </source>
</evidence>
<dbReference type="PANTHER" id="PTHR23155">
    <property type="entry name" value="DISEASE RESISTANCE PROTEIN RP"/>
    <property type="match status" value="1"/>
</dbReference>
<keyword evidence="12" id="KW-1185">Reference proteome</keyword>
<comment type="similarity">
    <text evidence="1">Belongs to the disease resistance NB-LRR family.</text>
</comment>
<evidence type="ECO:0000256" key="6">
    <source>
        <dbReference type="ARBA" id="ARBA00023054"/>
    </source>
</evidence>
<evidence type="ECO:0000256" key="1">
    <source>
        <dbReference type="ARBA" id="ARBA00008894"/>
    </source>
</evidence>
<name>A0AAQ3UPY6_PASNO</name>
<feature type="domain" description="Disease resistance R13L4/SHOC-2-like LRR" evidence="10">
    <location>
        <begin position="570"/>
        <end position="944"/>
    </location>
</feature>
<keyword evidence="5" id="KW-0611">Plant defense</keyword>
<evidence type="ECO:0000259" key="7">
    <source>
        <dbReference type="Pfam" id="PF00931"/>
    </source>
</evidence>
<evidence type="ECO:0000256" key="3">
    <source>
        <dbReference type="ARBA" id="ARBA00022737"/>
    </source>
</evidence>
<feature type="domain" description="Disease resistance N-terminal" evidence="8">
    <location>
        <begin position="15"/>
        <end position="101"/>
    </location>
</feature>
<dbReference type="InterPro" id="IPR058922">
    <property type="entry name" value="WHD_DRP"/>
</dbReference>
<dbReference type="Gene3D" id="3.80.10.10">
    <property type="entry name" value="Ribonuclease Inhibitor"/>
    <property type="match status" value="1"/>
</dbReference>
<dbReference type="Proteomes" id="UP001341281">
    <property type="component" value="Chromosome 10"/>
</dbReference>
<dbReference type="GO" id="GO:0002758">
    <property type="term" value="P:innate immune response-activating signaling pathway"/>
    <property type="evidence" value="ECO:0007669"/>
    <property type="project" value="UniProtKB-ARBA"/>
</dbReference>
<dbReference type="InterPro" id="IPR002182">
    <property type="entry name" value="NB-ARC"/>
</dbReference>
<protein>
    <submittedName>
        <fullName evidence="11">Uncharacterized protein</fullName>
    </submittedName>
</protein>
<evidence type="ECO:0000259" key="10">
    <source>
        <dbReference type="Pfam" id="PF23598"/>
    </source>
</evidence>
<accession>A0AAQ3UPY6</accession>
<feature type="domain" description="NB-ARC" evidence="7">
    <location>
        <begin position="204"/>
        <end position="351"/>
    </location>
</feature>
<reference evidence="11 12" key="1">
    <citation type="submission" date="2024-02" db="EMBL/GenBank/DDBJ databases">
        <title>High-quality chromosome-scale genome assembly of Pensacola bahiagrass (Paspalum notatum Flugge var. saurae).</title>
        <authorList>
            <person name="Vega J.M."/>
            <person name="Podio M."/>
            <person name="Orjuela J."/>
            <person name="Siena L.A."/>
            <person name="Pessino S.C."/>
            <person name="Combes M.C."/>
            <person name="Mariac C."/>
            <person name="Albertini E."/>
            <person name="Pupilli F."/>
            <person name="Ortiz J.P.A."/>
            <person name="Leblanc O."/>
        </authorList>
    </citation>
    <scope>NUCLEOTIDE SEQUENCE [LARGE SCALE GENOMIC DNA]</scope>
    <source>
        <strain evidence="11">R1</strain>
        <tissue evidence="11">Leaf</tissue>
    </source>
</reference>
<dbReference type="SUPFAM" id="SSF52047">
    <property type="entry name" value="RNI-like"/>
    <property type="match status" value="1"/>
</dbReference>
<dbReference type="InterPro" id="IPR027417">
    <property type="entry name" value="P-loop_NTPase"/>
</dbReference>
<dbReference type="GO" id="GO:0042742">
    <property type="term" value="P:defense response to bacterium"/>
    <property type="evidence" value="ECO:0007669"/>
    <property type="project" value="UniProtKB-ARBA"/>
</dbReference>
<dbReference type="GO" id="GO:0043531">
    <property type="term" value="F:ADP binding"/>
    <property type="evidence" value="ECO:0007669"/>
    <property type="project" value="InterPro"/>
</dbReference>
<gene>
    <name evidence="11" type="ORF">U9M48_042158</name>
</gene>
<dbReference type="InterPro" id="IPR055414">
    <property type="entry name" value="LRR_R13L4/SHOC2-like"/>
</dbReference>
<proteinExistence type="inferred from homology"/>